<keyword evidence="3" id="KW-1185">Reference proteome</keyword>
<proteinExistence type="predicted"/>
<evidence type="ECO:0000313" key="3">
    <source>
        <dbReference type="Proteomes" id="UP001501588"/>
    </source>
</evidence>
<dbReference type="EMBL" id="BAAAFZ010000046">
    <property type="protein sequence ID" value="GAA0589459.1"/>
    <property type="molecule type" value="Genomic_DNA"/>
</dbReference>
<evidence type="ECO:0000313" key="2">
    <source>
        <dbReference type="EMBL" id="GAA0589459.1"/>
    </source>
</evidence>
<sequence>MQPERRLLRAGRRGAEQQGGRGKRAQGERAAAAVDRHGGTFLKGSGGCDRYRGGREPFQAPAVPRRARIAGLAVC</sequence>
<comment type="caution">
    <text evidence="2">The sequence shown here is derived from an EMBL/GenBank/DDBJ whole genome shotgun (WGS) entry which is preliminary data.</text>
</comment>
<organism evidence="2 3">
    <name type="scientific">Craurococcus roseus</name>
    <dbReference type="NCBI Taxonomy" id="77585"/>
    <lineage>
        <taxon>Bacteria</taxon>
        <taxon>Pseudomonadati</taxon>
        <taxon>Pseudomonadota</taxon>
        <taxon>Alphaproteobacteria</taxon>
        <taxon>Acetobacterales</taxon>
        <taxon>Acetobacteraceae</taxon>
        <taxon>Craurococcus</taxon>
    </lineage>
</organism>
<name>A0ABP3QIF0_9PROT</name>
<protein>
    <submittedName>
        <fullName evidence="2">Uncharacterized protein</fullName>
    </submittedName>
</protein>
<feature type="region of interest" description="Disordered" evidence="1">
    <location>
        <begin position="1"/>
        <end position="38"/>
    </location>
</feature>
<reference evidence="3" key="1">
    <citation type="journal article" date="2019" name="Int. J. Syst. Evol. Microbiol.">
        <title>The Global Catalogue of Microorganisms (GCM) 10K type strain sequencing project: providing services to taxonomists for standard genome sequencing and annotation.</title>
        <authorList>
            <consortium name="The Broad Institute Genomics Platform"/>
            <consortium name="The Broad Institute Genome Sequencing Center for Infectious Disease"/>
            <person name="Wu L."/>
            <person name="Ma J."/>
        </authorList>
    </citation>
    <scope>NUCLEOTIDE SEQUENCE [LARGE SCALE GENOMIC DNA]</scope>
    <source>
        <strain evidence="3">JCM 9933</strain>
    </source>
</reference>
<accession>A0ABP3QIF0</accession>
<gene>
    <name evidence="2" type="ORF">GCM10009416_30030</name>
</gene>
<dbReference type="Proteomes" id="UP001501588">
    <property type="component" value="Unassembled WGS sequence"/>
</dbReference>
<evidence type="ECO:0000256" key="1">
    <source>
        <dbReference type="SAM" id="MobiDB-lite"/>
    </source>
</evidence>